<evidence type="ECO:0000256" key="1">
    <source>
        <dbReference type="SAM" id="MobiDB-lite"/>
    </source>
</evidence>
<dbReference type="PROSITE" id="PS50188">
    <property type="entry name" value="B302_SPRY"/>
    <property type="match status" value="1"/>
</dbReference>
<proteinExistence type="predicted"/>
<feature type="region of interest" description="Disordered" evidence="1">
    <location>
        <begin position="1"/>
        <end position="82"/>
    </location>
</feature>
<dbReference type="SUPFAM" id="SSF49899">
    <property type="entry name" value="Concanavalin A-like lectins/glucanases"/>
    <property type="match status" value="1"/>
</dbReference>
<dbReference type="EMBL" id="LIAE01008949">
    <property type="protein sequence ID" value="PAV71690.1"/>
    <property type="molecule type" value="Genomic_DNA"/>
</dbReference>
<gene>
    <name evidence="3" type="ORF">WR25_27054</name>
</gene>
<dbReference type="SMART" id="SM00449">
    <property type="entry name" value="SPRY"/>
    <property type="match status" value="1"/>
</dbReference>
<dbReference type="Pfam" id="PF00622">
    <property type="entry name" value="SPRY"/>
    <property type="match status" value="1"/>
</dbReference>
<dbReference type="OrthoDB" id="5547302at2759"/>
<dbReference type="STRING" id="2018661.A0A2A2KCR6"/>
<dbReference type="GO" id="GO:0019005">
    <property type="term" value="C:SCF ubiquitin ligase complex"/>
    <property type="evidence" value="ECO:0007669"/>
    <property type="project" value="TreeGrafter"/>
</dbReference>
<sequence>MAPLTRSATRGQPVEGVVKRNQAAAAAKRSRKAQPRPKAAAIPFGDNNASEMETNSPTPAQRKRKLAQAEQEQTPGRPTEKMPRYVAALEKARFAKNMRIPSHKFLVPPRLYAVLNGPKPTPEVVVNHGWNGNKLSDNVMLIDPNTMLRGTRAQVTDCVIGKVGFKSGFHVWAIIWPEDMRGTNPVVGVAEKTIVPQMSGYVSMLGLLADSYGWDLRKNEVLHETFSHKVPAVSRRAYPTLFGSKPFEAPKKIYCILDMDEGYLAFATDHSYLGVAFRGLQGKTLYPAVSSVWGNSTIAIHYIGGLPAEAPSLFSQCMRTLRGMRDANQIPKLIPNLPPYIQGMLYFQQ</sequence>
<protein>
    <recommendedName>
        <fullName evidence="2">B30.2/SPRY domain-containing protein</fullName>
    </recommendedName>
</protein>
<comment type="caution">
    <text evidence="3">The sequence shown here is derived from an EMBL/GenBank/DDBJ whole genome shotgun (WGS) entry which is preliminary data.</text>
</comment>
<dbReference type="PANTHER" id="PTHR12245">
    <property type="entry name" value="SPRY DOMAIN CONTAINING SOCS BOX PROTEIN"/>
    <property type="match status" value="1"/>
</dbReference>
<dbReference type="InterPro" id="IPR001870">
    <property type="entry name" value="B30.2/SPRY"/>
</dbReference>
<dbReference type="InterPro" id="IPR013320">
    <property type="entry name" value="ConA-like_dom_sf"/>
</dbReference>
<dbReference type="InterPro" id="IPR050672">
    <property type="entry name" value="FBXO45-Fsn/SPSB_families"/>
</dbReference>
<dbReference type="InterPro" id="IPR003877">
    <property type="entry name" value="SPRY_dom"/>
</dbReference>
<name>A0A2A2KCR6_9BILA</name>
<dbReference type="Proteomes" id="UP000218231">
    <property type="component" value="Unassembled WGS sequence"/>
</dbReference>
<dbReference type="Gene3D" id="2.60.120.920">
    <property type="match status" value="1"/>
</dbReference>
<dbReference type="PANTHER" id="PTHR12245:SF11">
    <property type="entry name" value="PROTEIN GUSTAVUS"/>
    <property type="match status" value="1"/>
</dbReference>
<dbReference type="InterPro" id="IPR043136">
    <property type="entry name" value="B30.2/SPRY_sf"/>
</dbReference>
<accession>A0A2A2KCR6</accession>
<evidence type="ECO:0000313" key="3">
    <source>
        <dbReference type="EMBL" id="PAV71690.1"/>
    </source>
</evidence>
<feature type="compositionally biased region" description="Polar residues" evidence="1">
    <location>
        <begin position="47"/>
        <end position="59"/>
    </location>
</feature>
<evidence type="ECO:0000259" key="2">
    <source>
        <dbReference type="PROSITE" id="PS50188"/>
    </source>
</evidence>
<feature type="compositionally biased region" description="Polar residues" evidence="1">
    <location>
        <begin position="1"/>
        <end position="10"/>
    </location>
</feature>
<reference evidence="3 4" key="1">
    <citation type="journal article" date="2017" name="Curr. Biol.">
        <title>Genome architecture and evolution of a unichromosomal asexual nematode.</title>
        <authorList>
            <person name="Fradin H."/>
            <person name="Zegar C."/>
            <person name="Gutwein M."/>
            <person name="Lucas J."/>
            <person name="Kovtun M."/>
            <person name="Corcoran D."/>
            <person name="Baugh L.R."/>
            <person name="Kiontke K."/>
            <person name="Gunsalus K."/>
            <person name="Fitch D.H."/>
            <person name="Piano F."/>
        </authorList>
    </citation>
    <scope>NUCLEOTIDE SEQUENCE [LARGE SCALE GENOMIC DNA]</scope>
    <source>
        <strain evidence="3">PF1309</strain>
    </source>
</reference>
<dbReference type="GO" id="GO:0043161">
    <property type="term" value="P:proteasome-mediated ubiquitin-dependent protein catabolic process"/>
    <property type="evidence" value="ECO:0007669"/>
    <property type="project" value="TreeGrafter"/>
</dbReference>
<organism evidence="3 4">
    <name type="scientific">Diploscapter pachys</name>
    <dbReference type="NCBI Taxonomy" id="2018661"/>
    <lineage>
        <taxon>Eukaryota</taxon>
        <taxon>Metazoa</taxon>
        <taxon>Ecdysozoa</taxon>
        <taxon>Nematoda</taxon>
        <taxon>Chromadorea</taxon>
        <taxon>Rhabditida</taxon>
        <taxon>Rhabditina</taxon>
        <taxon>Rhabditomorpha</taxon>
        <taxon>Rhabditoidea</taxon>
        <taxon>Rhabditidae</taxon>
        <taxon>Diploscapter</taxon>
    </lineage>
</organism>
<evidence type="ECO:0000313" key="4">
    <source>
        <dbReference type="Proteomes" id="UP000218231"/>
    </source>
</evidence>
<dbReference type="AlphaFoldDB" id="A0A2A2KCR6"/>
<feature type="domain" description="B30.2/SPRY" evidence="2">
    <location>
        <begin position="93"/>
        <end position="307"/>
    </location>
</feature>
<keyword evidence="4" id="KW-1185">Reference proteome</keyword>